<feature type="transmembrane region" description="Helical" evidence="9">
    <location>
        <begin position="118"/>
        <end position="143"/>
    </location>
</feature>
<feature type="transmembrane region" description="Helical" evidence="9">
    <location>
        <begin position="155"/>
        <end position="175"/>
    </location>
</feature>
<evidence type="ECO:0000256" key="4">
    <source>
        <dbReference type="ARBA" id="ARBA00022475"/>
    </source>
</evidence>
<feature type="transmembrane region" description="Helical" evidence="9">
    <location>
        <begin position="33"/>
        <end position="58"/>
    </location>
</feature>
<keyword evidence="10" id="KW-0732">Signal</keyword>
<feature type="region of interest" description="Disordered" evidence="8">
    <location>
        <begin position="230"/>
        <end position="276"/>
    </location>
</feature>
<dbReference type="Pfam" id="PF03595">
    <property type="entry name" value="SLAC1"/>
    <property type="match status" value="1"/>
</dbReference>
<dbReference type="GO" id="GO:0005886">
    <property type="term" value="C:plasma membrane"/>
    <property type="evidence" value="ECO:0007669"/>
    <property type="project" value="UniProtKB-SubCell"/>
</dbReference>
<feature type="signal peptide" evidence="10">
    <location>
        <begin position="1"/>
        <end position="17"/>
    </location>
</feature>
<dbReference type="OrthoDB" id="1099at2759"/>
<evidence type="ECO:0000256" key="7">
    <source>
        <dbReference type="ARBA" id="ARBA00023136"/>
    </source>
</evidence>
<accession>W9C7U7</accession>
<evidence type="ECO:0000256" key="5">
    <source>
        <dbReference type="ARBA" id="ARBA00022692"/>
    </source>
</evidence>
<organism evidence="11 12">
    <name type="scientific">Sclerotinia borealis (strain F-4128)</name>
    <dbReference type="NCBI Taxonomy" id="1432307"/>
    <lineage>
        <taxon>Eukaryota</taxon>
        <taxon>Fungi</taxon>
        <taxon>Dikarya</taxon>
        <taxon>Ascomycota</taxon>
        <taxon>Pezizomycotina</taxon>
        <taxon>Leotiomycetes</taxon>
        <taxon>Helotiales</taxon>
        <taxon>Sclerotiniaceae</taxon>
        <taxon>Sclerotinia</taxon>
    </lineage>
</organism>
<evidence type="ECO:0000256" key="2">
    <source>
        <dbReference type="ARBA" id="ARBA00008566"/>
    </source>
</evidence>
<feature type="compositionally biased region" description="Basic and acidic residues" evidence="8">
    <location>
        <begin position="230"/>
        <end position="248"/>
    </location>
</feature>
<sequence length="276" mass="30040">MTATWLLPIVAPIVASASGSIVASALPNPQHALWTLLTSYILFGTGFPLAMIILAIYFQRLTIYKIPPREVIVSVFLPLGPLGQGSFALLNLGKTSLSILPTTHTLPLAGVSPGPGPILYTLGFILALIVWGFGLIWLSFALASIARSRFPFNMGWWGFTFPLGVYAVATVTIGSELPSTFFNILGTIFSICVTGLWMMVAVGTIKKALWGGLIFAPCLKDAEEAEREARECFEEKRRKKGEKEESRKNVGKNTNENGQGDAQRRMEFSPEDSSLV</sequence>
<evidence type="ECO:0000256" key="1">
    <source>
        <dbReference type="ARBA" id="ARBA00004651"/>
    </source>
</evidence>
<comment type="caution">
    <text evidence="11">The sequence shown here is derived from an EMBL/GenBank/DDBJ whole genome shotgun (WGS) entry which is preliminary data.</text>
</comment>
<dbReference type="PANTHER" id="PTHR31686">
    <property type="match status" value="1"/>
</dbReference>
<dbReference type="InterPro" id="IPR004695">
    <property type="entry name" value="SLAC1/Mae1/Ssu1/TehA"/>
</dbReference>
<feature type="compositionally biased region" description="Polar residues" evidence="8">
    <location>
        <begin position="251"/>
        <end position="260"/>
    </location>
</feature>
<protein>
    <submittedName>
        <fullName evidence="11">Putative C4-dicarboxylate transporter/malic acid transport protein</fullName>
    </submittedName>
</protein>
<evidence type="ECO:0000256" key="8">
    <source>
        <dbReference type="SAM" id="MobiDB-lite"/>
    </source>
</evidence>
<keyword evidence="12" id="KW-1185">Reference proteome</keyword>
<evidence type="ECO:0000313" key="12">
    <source>
        <dbReference type="Proteomes" id="UP000019487"/>
    </source>
</evidence>
<dbReference type="PANTHER" id="PTHR31686:SF1">
    <property type="entry name" value="SULFITE EFFLUX PUMP SSU1"/>
    <property type="match status" value="1"/>
</dbReference>
<gene>
    <name evidence="11" type="ORF">SBOR_6794</name>
</gene>
<evidence type="ECO:0000256" key="6">
    <source>
        <dbReference type="ARBA" id="ARBA00022989"/>
    </source>
</evidence>
<dbReference type="STRING" id="1432307.W9C7U7"/>
<comment type="subcellular location">
    <subcellularLocation>
        <location evidence="1">Cell membrane</location>
        <topology evidence="1">Multi-pass membrane protein</topology>
    </subcellularLocation>
</comment>
<dbReference type="Proteomes" id="UP000019487">
    <property type="component" value="Unassembled WGS sequence"/>
</dbReference>
<dbReference type="Gene3D" id="1.50.10.150">
    <property type="entry name" value="Voltage-dependent anion channel"/>
    <property type="match status" value="1"/>
</dbReference>
<keyword evidence="4" id="KW-1003">Cell membrane</keyword>
<keyword evidence="5 9" id="KW-0812">Transmembrane</keyword>
<keyword evidence="6 9" id="KW-1133">Transmembrane helix</keyword>
<evidence type="ECO:0000313" key="11">
    <source>
        <dbReference type="EMBL" id="ESZ92807.1"/>
    </source>
</evidence>
<feature type="chain" id="PRO_5004918336" evidence="10">
    <location>
        <begin position="18"/>
        <end position="276"/>
    </location>
</feature>
<keyword evidence="7 9" id="KW-0472">Membrane</keyword>
<evidence type="ECO:0000256" key="10">
    <source>
        <dbReference type="SAM" id="SignalP"/>
    </source>
</evidence>
<dbReference type="InterPro" id="IPR051629">
    <property type="entry name" value="Sulfite_efflux_TDT"/>
</dbReference>
<feature type="transmembrane region" description="Helical" evidence="9">
    <location>
        <begin position="70"/>
        <end position="90"/>
    </location>
</feature>
<dbReference type="HOGENOM" id="CLU_030057_5_1_1"/>
<dbReference type="GO" id="GO:0000319">
    <property type="term" value="F:sulfite transmembrane transporter activity"/>
    <property type="evidence" value="ECO:0007669"/>
    <property type="project" value="TreeGrafter"/>
</dbReference>
<name>W9C7U7_SCLBF</name>
<comment type="similarity">
    <text evidence="2">Belongs to the tellurite-resistance/dicarboxylate transporter (TDT) family.</text>
</comment>
<feature type="transmembrane region" description="Helical" evidence="9">
    <location>
        <begin position="181"/>
        <end position="205"/>
    </location>
</feature>
<evidence type="ECO:0000256" key="9">
    <source>
        <dbReference type="SAM" id="Phobius"/>
    </source>
</evidence>
<keyword evidence="3" id="KW-0813">Transport</keyword>
<reference evidence="11 12" key="1">
    <citation type="journal article" date="2014" name="Genome Announc.">
        <title>Draft genome sequence of Sclerotinia borealis, a psychrophilic plant pathogenic fungus.</title>
        <authorList>
            <person name="Mardanov A.V."/>
            <person name="Beletsky A.V."/>
            <person name="Kadnikov V.V."/>
            <person name="Ignatov A.N."/>
            <person name="Ravin N.V."/>
        </authorList>
    </citation>
    <scope>NUCLEOTIDE SEQUENCE [LARGE SCALE GENOMIC DNA]</scope>
    <source>
        <strain evidence="12">F-4157</strain>
    </source>
</reference>
<proteinExistence type="inferred from homology"/>
<dbReference type="EMBL" id="AYSA01000361">
    <property type="protein sequence ID" value="ESZ92807.1"/>
    <property type="molecule type" value="Genomic_DNA"/>
</dbReference>
<evidence type="ECO:0000256" key="3">
    <source>
        <dbReference type="ARBA" id="ARBA00022448"/>
    </source>
</evidence>
<dbReference type="InterPro" id="IPR038665">
    <property type="entry name" value="Voltage-dep_anion_channel_sf"/>
</dbReference>
<dbReference type="AlphaFoldDB" id="W9C7U7"/>